<dbReference type="Proteomes" id="UP000006727">
    <property type="component" value="Chromosome 20"/>
</dbReference>
<dbReference type="NCBIfam" id="TIGR01297">
    <property type="entry name" value="CDF"/>
    <property type="match status" value="1"/>
</dbReference>
<protein>
    <recommendedName>
        <fullName evidence="7">Cation efflux protein transmembrane domain-containing protein</fullName>
    </recommendedName>
</protein>
<evidence type="ECO:0000256" key="3">
    <source>
        <dbReference type="ARBA" id="ARBA00022692"/>
    </source>
</evidence>
<dbReference type="GO" id="GO:0006882">
    <property type="term" value="P:intracellular zinc ion homeostasis"/>
    <property type="evidence" value="ECO:0000318"/>
    <property type="project" value="GO_Central"/>
</dbReference>
<dbReference type="PANTHER" id="PTHR13414:SF9">
    <property type="entry name" value="PROTON-COUPLED ZINC ANTIPORTER SLC30A9, MITOCHONDRIAL"/>
    <property type="match status" value="1"/>
</dbReference>
<dbReference type="PANTHER" id="PTHR13414">
    <property type="entry name" value="HUEL-CATION TRANSPORTER"/>
    <property type="match status" value="1"/>
</dbReference>
<organism evidence="8 9">
    <name type="scientific">Physcomitrium patens</name>
    <name type="common">Spreading-leaved earth moss</name>
    <name type="synonym">Physcomitrella patens</name>
    <dbReference type="NCBI Taxonomy" id="3218"/>
    <lineage>
        <taxon>Eukaryota</taxon>
        <taxon>Viridiplantae</taxon>
        <taxon>Streptophyta</taxon>
        <taxon>Embryophyta</taxon>
        <taxon>Bryophyta</taxon>
        <taxon>Bryophytina</taxon>
        <taxon>Bryopsida</taxon>
        <taxon>Funariidae</taxon>
        <taxon>Funariales</taxon>
        <taxon>Funariaceae</taxon>
        <taxon>Physcomitrium</taxon>
    </lineage>
</organism>
<dbReference type="GO" id="GO:0005783">
    <property type="term" value="C:endoplasmic reticulum"/>
    <property type="evidence" value="ECO:0000318"/>
    <property type="project" value="GO_Central"/>
</dbReference>
<feature type="domain" description="Cation efflux protein transmembrane" evidence="7">
    <location>
        <begin position="323"/>
        <end position="533"/>
    </location>
</feature>
<sequence>MRKVIFHRKIWPRYRNASAAIFNYASPVAALEANQGPLVHNYNFLHQRSVQSLQKTLLGDSGHGLRSGLGVAHCSSLVQFSLATSRSSKSVQCLLPSSASVSNQVQPTSVPVNHSDPIPNTRVSLSKVERNFIPAAISSYSDRDDHRNKKEGNFEGFIPGKSLSSWNDERIPIVSEEVNETGPSARATIRKNIGNGASRIWDWELGVHANRVSEERAGLAFQTSIGNRLMESTLNHVGIDLSLYQIMPQMSCTGRIPQDSETALQWSLHSNRQSRGLRRHFSGPKLLNSILSSSSCTRLYSSDATQDVARNAPAVVDHSQRAVVVALVCNFVVFSMKVGVWFMTSSHVMLAEAVHSAADLANQGLLAYGLISSRRAPDALHPYGYSRERFVWSLISAVGIFCLGCGATIVHGVQNLATAEPLSNVTIAAAVLTGSMIMEGASLYVAYGAVKKGAAAEGMSLREYLWRGHDPTSVAVLMEDGAACAGLGIAGIALTAAEITGNPMWDALGSIVVGGLLGGVALFLIQRNRQALLGRSIDDVEMRRIINLLIADPVVEGLYDCKSEVIGPGEYRFKAEIDFNGVVIVQNYLQRVGRDNWMEEFRKAVRNSDGSVLDRVMAEYGEEVVSAVGCEVDRLEKDIQKLVPGIRHVDIEAHNPNGPTPREKFYLEVSQLRK</sequence>
<evidence type="ECO:0000256" key="2">
    <source>
        <dbReference type="ARBA" id="ARBA00022448"/>
    </source>
</evidence>
<feature type="transmembrane region" description="Helical" evidence="6">
    <location>
        <begin position="471"/>
        <end position="495"/>
    </location>
</feature>
<feature type="transmembrane region" description="Helical" evidence="6">
    <location>
        <begin position="507"/>
        <end position="525"/>
    </location>
</feature>
<dbReference type="Gramene" id="Pp3c20_1650V3.3">
    <property type="protein sequence ID" value="Pp3c20_1650V3.3"/>
    <property type="gene ID" value="Pp3c20_1650"/>
</dbReference>
<keyword evidence="5 6" id="KW-0472">Membrane</keyword>
<dbReference type="AlphaFoldDB" id="A0A7I4C918"/>
<evidence type="ECO:0000313" key="8">
    <source>
        <dbReference type="EnsemblPlants" id="Pp3c20_1650V3.3"/>
    </source>
</evidence>
<dbReference type="InParanoid" id="A0A7I4C918"/>
<reference evidence="8 9" key="2">
    <citation type="journal article" date="2018" name="Plant J.">
        <title>The Physcomitrella patens chromosome-scale assembly reveals moss genome structure and evolution.</title>
        <authorList>
            <person name="Lang D."/>
            <person name="Ullrich K.K."/>
            <person name="Murat F."/>
            <person name="Fuchs J."/>
            <person name="Jenkins J."/>
            <person name="Haas F.B."/>
            <person name="Piednoel M."/>
            <person name="Gundlach H."/>
            <person name="Van Bel M."/>
            <person name="Meyberg R."/>
            <person name="Vives C."/>
            <person name="Morata J."/>
            <person name="Symeonidi A."/>
            <person name="Hiss M."/>
            <person name="Muchero W."/>
            <person name="Kamisugi Y."/>
            <person name="Saleh O."/>
            <person name="Blanc G."/>
            <person name="Decker E.L."/>
            <person name="van Gessel N."/>
            <person name="Grimwood J."/>
            <person name="Hayes R.D."/>
            <person name="Graham S.W."/>
            <person name="Gunter L.E."/>
            <person name="McDaniel S.F."/>
            <person name="Hoernstein S.N.W."/>
            <person name="Larsson A."/>
            <person name="Li F.W."/>
            <person name="Perroud P.F."/>
            <person name="Phillips J."/>
            <person name="Ranjan P."/>
            <person name="Rokshar D.S."/>
            <person name="Rothfels C.J."/>
            <person name="Schneider L."/>
            <person name="Shu S."/>
            <person name="Stevenson D.W."/>
            <person name="Thummler F."/>
            <person name="Tillich M."/>
            <person name="Villarreal Aguilar J.C."/>
            <person name="Widiez T."/>
            <person name="Wong G.K."/>
            <person name="Wymore A."/>
            <person name="Zhang Y."/>
            <person name="Zimmer A.D."/>
            <person name="Quatrano R.S."/>
            <person name="Mayer K.F.X."/>
            <person name="Goodstein D."/>
            <person name="Casacuberta J.M."/>
            <person name="Vandepoele K."/>
            <person name="Reski R."/>
            <person name="Cuming A.C."/>
            <person name="Tuskan G.A."/>
            <person name="Maumus F."/>
            <person name="Salse J."/>
            <person name="Schmutz J."/>
            <person name="Rensing S.A."/>
        </authorList>
    </citation>
    <scope>NUCLEOTIDE SEQUENCE [LARGE SCALE GENOMIC DNA]</scope>
    <source>
        <strain evidence="8 9">cv. Gransden 2004</strain>
    </source>
</reference>
<evidence type="ECO:0000256" key="6">
    <source>
        <dbReference type="SAM" id="Phobius"/>
    </source>
</evidence>
<dbReference type="Gene3D" id="1.20.1510.10">
    <property type="entry name" value="Cation efflux protein transmembrane domain"/>
    <property type="match status" value="1"/>
</dbReference>
<dbReference type="EnsemblPlants" id="Pp3c20_1650V3.3">
    <property type="protein sequence ID" value="Pp3c20_1650V3.3"/>
    <property type="gene ID" value="Pp3c20_1650"/>
</dbReference>
<dbReference type="Pfam" id="PF01545">
    <property type="entry name" value="Cation_efflux"/>
    <property type="match status" value="1"/>
</dbReference>
<feature type="transmembrane region" description="Helical" evidence="6">
    <location>
        <begin position="425"/>
        <end position="450"/>
    </location>
</feature>
<dbReference type="GO" id="GO:0016020">
    <property type="term" value="C:membrane"/>
    <property type="evidence" value="ECO:0007669"/>
    <property type="project" value="UniProtKB-SubCell"/>
</dbReference>
<accession>A0A7I4C918</accession>
<evidence type="ECO:0000256" key="4">
    <source>
        <dbReference type="ARBA" id="ARBA00022989"/>
    </source>
</evidence>
<dbReference type="InterPro" id="IPR058533">
    <property type="entry name" value="Cation_efflux_TM"/>
</dbReference>
<reference evidence="8 9" key="1">
    <citation type="journal article" date="2008" name="Science">
        <title>The Physcomitrella genome reveals evolutionary insights into the conquest of land by plants.</title>
        <authorList>
            <person name="Rensing S."/>
            <person name="Lang D."/>
            <person name="Zimmer A."/>
            <person name="Terry A."/>
            <person name="Salamov A."/>
            <person name="Shapiro H."/>
            <person name="Nishiyama T."/>
            <person name="Perroud P.-F."/>
            <person name="Lindquist E."/>
            <person name="Kamisugi Y."/>
            <person name="Tanahashi T."/>
            <person name="Sakakibara K."/>
            <person name="Fujita T."/>
            <person name="Oishi K."/>
            <person name="Shin-I T."/>
            <person name="Kuroki Y."/>
            <person name="Toyoda A."/>
            <person name="Suzuki Y."/>
            <person name="Hashimoto A."/>
            <person name="Yamaguchi K."/>
            <person name="Sugano A."/>
            <person name="Kohara Y."/>
            <person name="Fujiyama A."/>
            <person name="Anterola A."/>
            <person name="Aoki S."/>
            <person name="Ashton N."/>
            <person name="Barbazuk W.B."/>
            <person name="Barker E."/>
            <person name="Bennetzen J."/>
            <person name="Bezanilla M."/>
            <person name="Blankenship R."/>
            <person name="Cho S.H."/>
            <person name="Dutcher S."/>
            <person name="Estelle M."/>
            <person name="Fawcett J.A."/>
            <person name="Gundlach H."/>
            <person name="Hanada K."/>
            <person name="Heyl A."/>
            <person name="Hicks K.A."/>
            <person name="Hugh J."/>
            <person name="Lohr M."/>
            <person name="Mayer K."/>
            <person name="Melkozernov A."/>
            <person name="Murata T."/>
            <person name="Nelson D."/>
            <person name="Pils B."/>
            <person name="Prigge M."/>
            <person name="Reiss B."/>
            <person name="Renner T."/>
            <person name="Rombauts S."/>
            <person name="Rushton P."/>
            <person name="Sanderfoot A."/>
            <person name="Schween G."/>
            <person name="Shiu S.-H."/>
            <person name="Stueber K."/>
            <person name="Theodoulou F.L."/>
            <person name="Tu H."/>
            <person name="Van de Peer Y."/>
            <person name="Verrier P.J."/>
            <person name="Waters E."/>
            <person name="Wood A."/>
            <person name="Yang L."/>
            <person name="Cove D."/>
            <person name="Cuming A."/>
            <person name="Hasebe M."/>
            <person name="Lucas S."/>
            <person name="Mishler D.B."/>
            <person name="Reski R."/>
            <person name="Grigoriev I."/>
            <person name="Quatrano R.S."/>
            <person name="Boore J.L."/>
        </authorList>
    </citation>
    <scope>NUCLEOTIDE SEQUENCE [LARGE SCALE GENOMIC DNA]</scope>
    <source>
        <strain evidence="8 9">cv. Gransden 2004</strain>
    </source>
</reference>
<reference evidence="8" key="3">
    <citation type="submission" date="2020-12" db="UniProtKB">
        <authorList>
            <consortium name="EnsemblPlants"/>
        </authorList>
    </citation>
    <scope>IDENTIFICATION</scope>
</reference>
<gene>
    <name evidence="8" type="primary">LOC112273466</name>
</gene>
<dbReference type="SUPFAM" id="SSF161111">
    <property type="entry name" value="Cation efflux protein transmembrane domain-like"/>
    <property type="match status" value="1"/>
</dbReference>
<keyword evidence="2" id="KW-0813">Transport</keyword>
<dbReference type="FunCoup" id="A0A7I4C918">
    <property type="interactions" value="2277"/>
</dbReference>
<keyword evidence="3 6" id="KW-0812">Transmembrane</keyword>
<keyword evidence="9" id="KW-1185">Reference proteome</keyword>
<dbReference type="InterPro" id="IPR002524">
    <property type="entry name" value="Cation_efflux"/>
</dbReference>
<name>A0A7I4C918_PHYPA</name>
<evidence type="ECO:0000256" key="5">
    <source>
        <dbReference type="ARBA" id="ARBA00023136"/>
    </source>
</evidence>
<dbReference type="EMBL" id="ABEU02000020">
    <property type="status" value="NOT_ANNOTATED_CDS"/>
    <property type="molecule type" value="Genomic_DNA"/>
</dbReference>
<dbReference type="GO" id="GO:0006829">
    <property type="term" value="P:zinc ion transport"/>
    <property type="evidence" value="ECO:0000318"/>
    <property type="project" value="GO_Central"/>
</dbReference>
<dbReference type="InterPro" id="IPR027469">
    <property type="entry name" value="Cation_efflux_TMD_sf"/>
</dbReference>
<comment type="subcellular location">
    <subcellularLocation>
        <location evidence="1">Membrane</location>
        <topology evidence="1">Multi-pass membrane protein</topology>
    </subcellularLocation>
</comment>
<feature type="transmembrane region" description="Helical" evidence="6">
    <location>
        <begin position="322"/>
        <end position="343"/>
    </location>
</feature>
<proteinExistence type="predicted"/>
<keyword evidence="4 6" id="KW-1133">Transmembrane helix</keyword>
<evidence type="ECO:0000256" key="1">
    <source>
        <dbReference type="ARBA" id="ARBA00004141"/>
    </source>
</evidence>
<feature type="transmembrane region" description="Helical" evidence="6">
    <location>
        <begin position="391"/>
        <end position="413"/>
    </location>
</feature>
<dbReference type="InterPro" id="IPR040177">
    <property type="entry name" value="SLC30A9"/>
</dbReference>
<dbReference type="GO" id="GO:0008324">
    <property type="term" value="F:monoatomic cation transmembrane transporter activity"/>
    <property type="evidence" value="ECO:0007669"/>
    <property type="project" value="InterPro"/>
</dbReference>
<evidence type="ECO:0000313" key="9">
    <source>
        <dbReference type="Proteomes" id="UP000006727"/>
    </source>
</evidence>
<evidence type="ECO:0000259" key="7">
    <source>
        <dbReference type="Pfam" id="PF01545"/>
    </source>
</evidence>